<name>A0ABW8SPK6_9CLOT</name>
<sequence>MDSGKINILDKLRSKEAIDIFKQNRINTAIVFGSILTENFQEYSDVDIAILSKNKITTDVIMIMEEFFEKLLNRDVDIVDLKSEDTQLNMKVSIYDNGKIIYDDDHCNLYDLDYMEVERVYKENETFRFFRERDLIFDEQA</sequence>
<organism evidence="2 3">
    <name type="scientific">Candidatus Clostridium eludens</name>
    <dbReference type="NCBI Taxonomy" id="3381663"/>
    <lineage>
        <taxon>Bacteria</taxon>
        <taxon>Bacillati</taxon>
        <taxon>Bacillota</taxon>
        <taxon>Clostridia</taxon>
        <taxon>Eubacteriales</taxon>
        <taxon>Clostridiaceae</taxon>
        <taxon>Clostridium</taxon>
    </lineage>
</organism>
<reference evidence="2 3" key="1">
    <citation type="submission" date="2024-11" db="EMBL/GenBank/DDBJ databases">
        <authorList>
            <person name="Heng Y.C."/>
            <person name="Lim A.C.H."/>
            <person name="Lee J.K.Y."/>
            <person name="Kittelmann S."/>
        </authorList>
    </citation>
    <scope>NUCLEOTIDE SEQUENCE [LARGE SCALE GENOMIC DNA]</scope>
    <source>
        <strain evidence="2 3">WILCCON 0269</strain>
    </source>
</reference>
<dbReference type="InterPro" id="IPR041633">
    <property type="entry name" value="Polbeta"/>
</dbReference>
<feature type="domain" description="Polymerase beta nucleotidyltransferase" evidence="1">
    <location>
        <begin position="16"/>
        <end position="106"/>
    </location>
</feature>
<dbReference type="NCBIfam" id="NF047752">
    <property type="entry name" value="MntA_antitoxin"/>
    <property type="match status" value="1"/>
</dbReference>
<dbReference type="Pfam" id="PF18765">
    <property type="entry name" value="Polbeta"/>
    <property type="match status" value="1"/>
</dbReference>
<dbReference type="GO" id="GO:0016779">
    <property type="term" value="F:nucleotidyltransferase activity"/>
    <property type="evidence" value="ECO:0007669"/>
    <property type="project" value="UniProtKB-KW"/>
</dbReference>
<dbReference type="CDD" id="cd05403">
    <property type="entry name" value="NT_KNTase_like"/>
    <property type="match status" value="1"/>
</dbReference>
<accession>A0ABW8SPK6</accession>
<dbReference type="PANTHER" id="PTHR43852">
    <property type="entry name" value="NUCLEOTIDYLTRANSFERASE"/>
    <property type="match status" value="1"/>
</dbReference>
<keyword evidence="3" id="KW-1185">Reference proteome</keyword>
<dbReference type="InterPro" id="IPR052930">
    <property type="entry name" value="TA_antitoxin_MntA"/>
</dbReference>
<dbReference type="SUPFAM" id="SSF81301">
    <property type="entry name" value="Nucleotidyltransferase"/>
    <property type="match status" value="1"/>
</dbReference>
<dbReference type="PANTHER" id="PTHR43852:SF3">
    <property type="entry name" value="NUCLEOTIDYLTRANSFERASE"/>
    <property type="match status" value="1"/>
</dbReference>
<dbReference type="EMBL" id="JBJHZX010000025">
    <property type="protein sequence ID" value="MFL0197109.1"/>
    <property type="molecule type" value="Genomic_DNA"/>
</dbReference>
<protein>
    <submittedName>
        <fullName evidence="2">Type VII toxin-antitoxin system MntA family adenylyltransferase antitoxin</fullName>
    </submittedName>
</protein>
<evidence type="ECO:0000313" key="3">
    <source>
        <dbReference type="Proteomes" id="UP001623660"/>
    </source>
</evidence>
<comment type="caution">
    <text evidence="2">The sequence shown here is derived from an EMBL/GenBank/DDBJ whole genome shotgun (WGS) entry which is preliminary data.</text>
</comment>
<dbReference type="InterPro" id="IPR043519">
    <property type="entry name" value="NT_sf"/>
</dbReference>
<dbReference type="Gene3D" id="3.30.460.10">
    <property type="entry name" value="Beta Polymerase, domain 2"/>
    <property type="match status" value="1"/>
</dbReference>
<dbReference type="Proteomes" id="UP001623660">
    <property type="component" value="Unassembled WGS sequence"/>
</dbReference>
<evidence type="ECO:0000259" key="1">
    <source>
        <dbReference type="Pfam" id="PF18765"/>
    </source>
</evidence>
<keyword evidence="2" id="KW-0808">Transferase</keyword>
<keyword evidence="2" id="KW-0548">Nucleotidyltransferase</keyword>
<proteinExistence type="predicted"/>
<dbReference type="RefSeq" id="WP_406793215.1">
    <property type="nucleotide sequence ID" value="NZ_JBJHZX010000025.1"/>
</dbReference>
<evidence type="ECO:0000313" key="2">
    <source>
        <dbReference type="EMBL" id="MFL0197109.1"/>
    </source>
</evidence>
<gene>
    <name evidence="2" type="primary">mntA</name>
    <name evidence="2" type="ORF">ACJDU8_16310</name>
</gene>